<feature type="compositionally biased region" description="Polar residues" evidence="1">
    <location>
        <begin position="75"/>
        <end position="90"/>
    </location>
</feature>
<sequence length="90" mass="10047">MRRSGGIWWVWLVVFLCYLVPFTVFSDVAAWHGSLLFWSLAGVLIIAINVYITGAFRLYDTDADGVGDKQDGRSGNRNRSYSESSGADHD</sequence>
<organism evidence="3 4">
    <name type="scientific">Hydrocarboniclastica marina</name>
    <dbReference type="NCBI Taxonomy" id="2259620"/>
    <lineage>
        <taxon>Bacteria</taxon>
        <taxon>Pseudomonadati</taxon>
        <taxon>Pseudomonadota</taxon>
        <taxon>Gammaproteobacteria</taxon>
        <taxon>Alteromonadales</taxon>
        <taxon>Alteromonadaceae</taxon>
        <taxon>Hydrocarboniclastica</taxon>
    </lineage>
</organism>
<dbReference type="EMBL" id="CP031093">
    <property type="protein sequence ID" value="QCF27095.1"/>
    <property type="molecule type" value="Genomic_DNA"/>
</dbReference>
<evidence type="ECO:0000313" key="4">
    <source>
        <dbReference type="Proteomes" id="UP000298049"/>
    </source>
</evidence>
<accession>A0A4P7XJU4</accession>
<keyword evidence="2" id="KW-0472">Membrane</keyword>
<dbReference type="KEGG" id="hmi:soil367_14775"/>
<evidence type="ECO:0000256" key="2">
    <source>
        <dbReference type="SAM" id="Phobius"/>
    </source>
</evidence>
<feature type="region of interest" description="Disordered" evidence="1">
    <location>
        <begin position="61"/>
        <end position="90"/>
    </location>
</feature>
<name>A0A4P7XJU4_9ALTE</name>
<dbReference type="OrthoDB" id="1808939at2"/>
<proteinExistence type="predicted"/>
<evidence type="ECO:0000256" key="1">
    <source>
        <dbReference type="SAM" id="MobiDB-lite"/>
    </source>
</evidence>
<dbReference type="AlphaFoldDB" id="A0A4P7XJU4"/>
<dbReference type="RefSeq" id="WP_136549800.1">
    <property type="nucleotide sequence ID" value="NZ_CP031093.1"/>
</dbReference>
<reference evidence="3 4" key="1">
    <citation type="submission" date="2018-07" db="EMBL/GenBank/DDBJ databases">
        <title>Marsedoiliclastica nanhaica gen. nov. sp. nov., a novel marine hydrocarbonoclastic bacterium isolated from an in-situ enriched hydrocarbon-degrading consortium in deep-sea sediment.</title>
        <authorList>
            <person name="Dong C."/>
            <person name="Ma T."/>
            <person name="Liu R."/>
            <person name="Shao Z."/>
        </authorList>
    </citation>
    <scope>NUCLEOTIDE SEQUENCE [LARGE SCALE GENOMIC DNA]</scope>
    <source>
        <strain evidence="4">soil36-7</strain>
    </source>
</reference>
<evidence type="ECO:0000313" key="3">
    <source>
        <dbReference type="EMBL" id="QCF27095.1"/>
    </source>
</evidence>
<keyword evidence="2" id="KW-1133">Transmembrane helix</keyword>
<feature type="transmembrane region" description="Helical" evidence="2">
    <location>
        <begin position="31"/>
        <end position="52"/>
    </location>
</feature>
<dbReference type="Proteomes" id="UP000298049">
    <property type="component" value="Chromosome"/>
</dbReference>
<keyword evidence="2" id="KW-0812">Transmembrane</keyword>
<keyword evidence="4" id="KW-1185">Reference proteome</keyword>
<gene>
    <name evidence="3" type="ORF">soil367_14775</name>
</gene>
<feature type="transmembrane region" description="Helical" evidence="2">
    <location>
        <begin position="7"/>
        <end position="25"/>
    </location>
</feature>
<protein>
    <submittedName>
        <fullName evidence="3">Uncharacterized protein</fullName>
    </submittedName>
</protein>